<sequence length="202" mass="22117">MNFCLPLPCVCLPVALPHPRALHSSRAVSVREGALRHPFQFERVPSATRPPRSTVPRRRSPLCACLLPPLHAHPLSLALAPPPPPRPHGRLPMPRRRLTFSLALAPGRGPALNADGRGPARDASPRWPRTTPPPPAILLARIPHVRCPPRGHCPPHRRPLVAMRRLAALPPSRRGSPTLGVRGRRPPRRRPSPQQLATLISG</sequence>
<comment type="caution">
    <text evidence="2">The sequence shown here is derived from an EMBL/GenBank/DDBJ whole genome shotgun (WGS) entry which is preliminary data.</text>
</comment>
<gene>
    <name evidence="2" type="ORF">PVAP13_3KG274154</name>
</gene>
<evidence type="ECO:0000256" key="1">
    <source>
        <dbReference type="SAM" id="MobiDB-lite"/>
    </source>
</evidence>
<protein>
    <submittedName>
        <fullName evidence="2">Uncharacterized protein</fullName>
    </submittedName>
</protein>
<feature type="compositionally biased region" description="Basic residues" evidence="1">
    <location>
        <begin position="182"/>
        <end position="191"/>
    </location>
</feature>
<keyword evidence="3" id="KW-1185">Reference proteome</keyword>
<name>A0A8T0UWB1_PANVG</name>
<proteinExistence type="predicted"/>
<dbReference type="AlphaFoldDB" id="A0A8T0UWB1"/>
<dbReference type="EMBL" id="CM029041">
    <property type="protein sequence ID" value="KAG2628611.1"/>
    <property type="molecule type" value="Genomic_DNA"/>
</dbReference>
<accession>A0A8T0UWB1</accession>
<evidence type="ECO:0000313" key="2">
    <source>
        <dbReference type="EMBL" id="KAG2628611.1"/>
    </source>
</evidence>
<feature type="region of interest" description="Disordered" evidence="1">
    <location>
        <begin position="107"/>
        <end position="133"/>
    </location>
</feature>
<evidence type="ECO:0000313" key="3">
    <source>
        <dbReference type="Proteomes" id="UP000823388"/>
    </source>
</evidence>
<reference evidence="2" key="1">
    <citation type="submission" date="2020-05" db="EMBL/GenBank/DDBJ databases">
        <title>WGS assembly of Panicum virgatum.</title>
        <authorList>
            <person name="Lovell J.T."/>
            <person name="Jenkins J."/>
            <person name="Shu S."/>
            <person name="Juenger T.E."/>
            <person name="Schmutz J."/>
        </authorList>
    </citation>
    <scope>NUCLEOTIDE SEQUENCE</scope>
    <source>
        <strain evidence="2">AP13</strain>
    </source>
</reference>
<organism evidence="2 3">
    <name type="scientific">Panicum virgatum</name>
    <name type="common">Blackwell switchgrass</name>
    <dbReference type="NCBI Taxonomy" id="38727"/>
    <lineage>
        <taxon>Eukaryota</taxon>
        <taxon>Viridiplantae</taxon>
        <taxon>Streptophyta</taxon>
        <taxon>Embryophyta</taxon>
        <taxon>Tracheophyta</taxon>
        <taxon>Spermatophyta</taxon>
        <taxon>Magnoliopsida</taxon>
        <taxon>Liliopsida</taxon>
        <taxon>Poales</taxon>
        <taxon>Poaceae</taxon>
        <taxon>PACMAD clade</taxon>
        <taxon>Panicoideae</taxon>
        <taxon>Panicodae</taxon>
        <taxon>Paniceae</taxon>
        <taxon>Panicinae</taxon>
        <taxon>Panicum</taxon>
        <taxon>Panicum sect. Hiantes</taxon>
    </lineage>
</organism>
<feature type="region of interest" description="Disordered" evidence="1">
    <location>
        <begin position="169"/>
        <end position="202"/>
    </location>
</feature>
<dbReference type="Proteomes" id="UP000823388">
    <property type="component" value="Chromosome 3K"/>
</dbReference>